<accession>A0AAV7QMY5</accession>
<sequence>MVMQTQNKKEGNSKELFTKTPEKNQEQNPGVASEGKGPSDGEQVEDDTTPITKLFLEHFFRGLRGGIASLRQEIATTTKELKREVAELEQGVDTVEHRHDAQAEELDHHRQELLTLQQSNRELQYLLEDLKNRSWCSSIRIRGIPM</sequence>
<feature type="region of interest" description="Disordered" evidence="2">
    <location>
        <begin position="1"/>
        <end position="48"/>
    </location>
</feature>
<dbReference type="Proteomes" id="UP001066276">
    <property type="component" value="Chromosome 6"/>
</dbReference>
<comment type="caution">
    <text evidence="3">The sequence shown here is derived from an EMBL/GenBank/DDBJ whole genome shotgun (WGS) entry which is preliminary data.</text>
</comment>
<dbReference type="EMBL" id="JANPWB010000010">
    <property type="protein sequence ID" value="KAJ1141839.1"/>
    <property type="molecule type" value="Genomic_DNA"/>
</dbReference>
<protein>
    <submittedName>
        <fullName evidence="3">Uncharacterized protein</fullName>
    </submittedName>
</protein>
<gene>
    <name evidence="3" type="ORF">NDU88_008167</name>
</gene>
<reference evidence="3" key="1">
    <citation type="journal article" date="2022" name="bioRxiv">
        <title>Sequencing and chromosome-scale assembly of the giantPleurodeles waltlgenome.</title>
        <authorList>
            <person name="Brown T."/>
            <person name="Elewa A."/>
            <person name="Iarovenko S."/>
            <person name="Subramanian E."/>
            <person name="Araus A.J."/>
            <person name="Petzold A."/>
            <person name="Susuki M."/>
            <person name="Suzuki K.-i.T."/>
            <person name="Hayashi T."/>
            <person name="Toyoda A."/>
            <person name="Oliveira C."/>
            <person name="Osipova E."/>
            <person name="Leigh N.D."/>
            <person name="Simon A."/>
            <person name="Yun M.H."/>
        </authorList>
    </citation>
    <scope>NUCLEOTIDE SEQUENCE</scope>
    <source>
        <strain evidence="3">20211129_DDA</strain>
        <tissue evidence="3">Liver</tissue>
    </source>
</reference>
<evidence type="ECO:0000313" key="3">
    <source>
        <dbReference type="EMBL" id="KAJ1141839.1"/>
    </source>
</evidence>
<evidence type="ECO:0000313" key="4">
    <source>
        <dbReference type="Proteomes" id="UP001066276"/>
    </source>
</evidence>
<evidence type="ECO:0000256" key="1">
    <source>
        <dbReference type="SAM" id="Coils"/>
    </source>
</evidence>
<evidence type="ECO:0000256" key="2">
    <source>
        <dbReference type="SAM" id="MobiDB-lite"/>
    </source>
</evidence>
<name>A0AAV7QMY5_PLEWA</name>
<dbReference type="AlphaFoldDB" id="A0AAV7QMY5"/>
<keyword evidence="4" id="KW-1185">Reference proteome</keyword>
<feature type="coiled-coil region" evidence="1">
    <location>
        <begin position="67"/>
        <end position="133"/>
    </location>
</feature>
<proteinExistence type="predicted"/>
<keyword evidence="1" id="KW-0175">Coiled coil</keyword>
<organism evidence="3 4">
    <name type="scientific">Pleurodeles waltl</name>
    <name type="common">Iberian ribbed newt</name>
    <dbReference type="NCBI Taxonomy" id="8319"/>
    <lineage>
        <taxon>Eukaryota</taxon>
        <taxon>Metazoa</taxon>
        <taxon>Chordata</taxon>
        <taxon>Craniata</taxon>
        <taxon>Vertebrata</taxon>
        <taxon>Euteleostomi</taxon>
        <taxon>Amphibia</taxon>
        <taxon>Batrachia</taxon>
        <taxon>Caudata</taxon>
        <taxon>Salamandroidea</taxon>
        <taxon>Salamandridae</taxon>
        <taxon>Pleurodelinae</taxon>
        <taxon>Pleurodeles</taxon>
    </lineage>
</organism>
<dbReference type="Gene3D" id="1.20.5.1700">
    <property type="match status" value="1"/>
</dbReference>
<feature type="compositionally biased region" description="Basic and acidic residues" evidence="2">
    <location>
        <begin position="7"/>
        <end position="25"/>
    </location>
</feature>